<sequence length="214" mass="23607">MSIRVLLSHKHKTISEGIASVLKNHRDIELVGMANDDEGTRLLCEQTMPHVIVLGVNPQVKADLDMTRWLAIHHPQQHIVALTADCDRSSIIQMLDAGAKAYVSTTSSMEEIMQGIRASALGRVYLCQGAATAMLDSYRRGKSSSAIGRGVLGDRESQVLRLIADGYSSKEIARNLQIAPSTVEVHRRNIMRKIGLHKVADLTRYAIRNQMVAI</sequence>
<dbReference type="InterPro" id="IPR011006">
    <property type="entry name" value="CheY-like_superfamily"/>
</dbReference>
<name>A0A927FHB2_9BURK</name>
<dbReference type="GO" id="GO:0000160">
    <property type="term" value="P:phosphorelay signal transduction system"/>
    <property type="evidence" value="ECO:0007669"/>
    <property type="project" value="InterPro"/>
</dbReference>
<dbReference type="CDD" id="cd06170">
    <property type="entry name" value="LuxR_C_like"/>
    <property type="match status" value="1"/>
</dbReference>
<comment type="caution">
    <text evidence="4">Lacks conserved residue(s) required for the propagation of feature annotation.</text>
</comment>
<dbReference type="Pfam" id="PF00196">
    <property type="entry name" value="GerE"/>
    <property type="match status" value="1"/>
</dbReference>
<organism evidence="7 8">
    <name type="scientific">Limnohabitans radicicola</name>
    <dbReference type="NCBI Taxonomy" id="2771427"/>
    <lineage>
        <taxon>Bacteria</taxon>
        <taxon>Pseudomonadati</taxon>
        <taxon>Pseudomonadota</taxon>
        <taxon>Betaproteobacteria</taxon>
        <taxon>Burkholderiales</taxon>
        <taxon>Comamonadaceae</taxon>
        <taxon>Limnohabitans</taxon>
    </lineage>
</organism>
<dbReference type="PROSITE" id="PS00622">
    <property type="entry name" value="HTH_LUXR_1"/>
    <property type="match status" value="1"/>
</dbReference>
<dbReference type="PROSITE" id="PS50043">
    <property type="entry name" value="HTH_LUXR_2"/>
    <property type="match status" value="1"/>
</dbReference>
<keyword evidence="3" id="KW-0804">Transcription</keyword>
<feature type="domain" description="HTH luxR-type" evidence="5">
    <location>
        <begin position="145"/>
        <end position="210"/>
    </location>
</feature>
<dbReference type="GO" id="GO:0006355">
    <property type="term" value="P:regulation of DNA-templated transcription"/>
    <property type="evidence" value="ECO:0007669"/>
    <property type="project" value="InterPro"/>
</dbReference>
<evidence type="ECO:0000256" key="4">
    <source>
        <dbReference type="PROSITE-ProRule" id="PRU00169"/>
    </source>
</evidence>
<dbReference type="InterPro" id="IPR016032">
    <property type="entry name" value="Sig_transdc_resp-reg_C-effctor"/>
</dbReference>
<dbReference type="EMBL" id="JACYFT010000003">
    <property type="protein sequence ID" value="MBD8051405.1"/>
    <property type="molecule type" value="Genomic_DNA"/>
</dbReference>
<dbReference type="PROSITE" id="PS50110">
    <property type="entry name" value="RESPONSE_REGULATORY"/>
    <property type="match status" value="1"/>
</dbReference>
<dbReference type="AlphaFoldDB" id="A0A927FHB2"/>
<proteinExistence type="predicted"/>
<feature type="domain" description="Response regulatory" evidence="6">
    <location>
        <begin position="4"/>
        <end position="120"/>
    </location>
</feature>
<evidence type="ECO:0000313" key="7">
    <source>
        <dbReference type="EMBL" id="MBD8051405.1"/>
    </source>
</evidence>
<dbReference type="PANTHER" id="PTHR43214">
    <property type="entry name" value="TWO-COMPONENT RESPONSE REGULATOR"/>
    <property type="match status" value="1"/>
</dbReference>
<dbReference type="Gene3D" id="3.40.50.2300">
    <property type="match status" value="1"/>
</dbReference>
<evidence type="ECO:0000313" key="8">
    <source>
        <dbReference type="Proteomes" id="UP000647424"/>
    </source>
</evidence>
<evidence type="ECO:0000259" key="6">
    <source>
        <dbReference type="PROSITE" id="PS50110"/>
    </source>
</evidence>
<gene>
    <name evidence="7" type="ORF">IC609_12720</name>
</gene>
<evidence type="ECO:0000256" key="1">
    <source>
        <dbReference type="ARBA" id="ARBA00023015"/>
    </source>
</evidence>
<dbReference type="InterPro" id="IPR039420">
    <property type="entry name" value="WalR-like"/>
</dbReference>
<comment type="caution">
    <text evidence="7">The sequence shown here is derived from an EMBL/GenBank/DDBJ whole genome shotgun (WGS) entry which is preliminary data.</text>
</comment>
<dbReference type="SUPFAM" id="SSF46894">
    <property type="entry name" value="C-terminal effector domain of the bipartite response regulators"/>
    <property type="match status" value="1"/>
</dbReference>
<dbReference type="SMART" id="SM00421">
    <property type="entry name" value="HTH_LUXR"/>
    <property type="match status" value="1"/>
</dbReference>
<accession>A0A927FHB2</accession>
<dbReference type="SUPFAM" id="SSF52172">
    <property type="entry name" value="CheY-like"/>
    <property type="match status" value="1"/>
</dbReference>
<dbReference type="PANTHER" id="PTHR43214:SF41">
    <property type="entry name" value="NITRATE_NITRITE RESPONSE REGULATOR PROTEIN NARP"/>
    <property type="match status" value="1"/>
</dbReference>
<evidence type="ECO:0000256" key="2">
    <source>
        <dbReference type="ARBA" id="ARBA00023125"/>
    </source>
</evidence>
<dbReference type="InterPro" id="IPR000792">
    <property type="entry name" value="Tscrpt_reg_LuxR_C"/>
</dbReference>
<evidence type="ECO:0000259" key="5">
    <source>
        <dbReference type="PROSITE" id="PS50043"/>
    </source>
</evidence>
<dbReference type="GO" id="GO:0003677">
    <property type="term" value="F:DNA binding"/>
    <property type="evidence" value="ECO:0007669"/>
    <property type="project" value="UniProtKB-KW"/>
</dbReference>
<dbReference type="Proteomes" id="UP000647424">
    <property type="component" value="Unassembled WGS sequence"/>
</dbReference>
<dbReference type="InterPro" id="IPR001789">
    <property type="entry name" value="Sig_transdc_resp-reg_receiver"/>
</dbReference>
<evidence type="ECO:0000256" key="3">
    <source>
        <dbReference type="ARBA" id="ARBA00023163"/>
    </source>
</evidence>
<keyword evidence="1" id="KW-0805">Transcription regulation</keyword>
<keyword evidence="2" id="KW-0238">DNA-binding</keyword>
<protein>
    <submittedName>
        <fullName evidence="7">Response regulator transcription factor</fullName>
    </submittedName>
</protein>
<reference evidence="7" key="1">
    <citation type="submission" date="2020-09" db="EMBL/GenBank/DDBJ databases">
        <title>Genome seq and assembly of Limnohabitants sp.</title>
        <authorList>
            <person name="Chhetri G."/>
        </authorList>
    </citation>
    <scope>NUCLEOTIDE SEQUENCE</scope>
    <source>
        <strain evidence="7">JUR4</strain>
    </source>
</reference>
<keyword evidence="8" id="KW-1185">Reference proteome</keyword>
<dbReference type="PRINTS" id="PR00038">
    <property type="entry name" value="HTHLUXR"/>
</dbReference>